<dbReference type="EMBL" id="JAMZIH010001880">
    <property type="protein sequence ID" value="KAJ1677828.1"/>
    <property type="molecule type" value="Genomic_DNA"/>
</dbReference>
<name>A0ACC1HRT6_9FUNG</name>
<dbReference type="Proteomes" id="UP001145114">
    <property type="component" value="Unassembled WGS sequence"/>
</dbReference>
<protein>
    <submittedName>
        <fullName evidence="1">Uncharacterized protein</fullName>
    </submittedName>
</protein>
<sequence length="311" mass="34300">AASDDSGSGSVGQERLTHSSRNSSMQWDIDDESSSAMPVRLPVHRPHHPLLPSPIDEDDMDIEDDDDSELRSEITSPPGNVVSESSERLVTHISRQHLLGMVSKEHIGRKCLVLDLDETLVHSSFRPVDHPDYIVPVLLDGQEHDVYVAKRPGVDEFLIEVGKYYEVVVFTASLSMYADPVLDLLDTTRVVKHRLFRDSCNLHNGNYVKDLSRLGRDVSQTIIIDNSPASYAFHPDNAIAITSWFNDPHDTELLDLIPLLIDIADVDDVAAVLSLSRDDDTGSDADDSTSDEMGVGGLVSHNKDRRVAAAS</sequence>
<reference evidence="1" key="1">
    <citation type="submission" date="2022-06" db="EMBL/GenBank/DDBJ databases">
        <title>Phylogenomic reconstructions and comparative analyses of Kickxellomycotina fungi.</title>
        <authorList>
            <person name="Reynolds N.K."/>
            <person name="Stajich J.E."/>
            <person name="Barry K."/>
            <person name="Grigoriev I.V."/>
            <person name="Crous P."/>
            <person name="Smith M.E."/>
        </authorList>
    </citation>
    <scope>NUCLEOTIDE SEQUENCE</scope>
    <source>
        <strain evidence="1">RSA 2271</strain>
    </source>
</reference>
<feature type="non-terminal residue" evidence="1">
    <location>
        <position position="1"/>
    </location>
</feature>
<comment type="caution">
    <text evidence="1">The sequence shown here is derived from an EMBL/GenBank/DDBJ whole genome shotgun (WGS) entry which is preliminary data.</text>
</comment>
<organism evidence="1 2">
    <name type="scientific">Spiromyces aspiralis</name>
    <dbReference type="NCBI Taxonomy" id="68401"/>
    <lineage>
        <taxon>Eukaryota</taxon>
        <taxon>Fungi</taxon>
        <taxon>Fungi incertae sedis</taxon>
        <taxon>Zoopagomycota</taxon>
        <taxon>Kickxellomycotina</taxon>
        <taxon>Kickxellomycetes</taxon>
        <taxon>Kickxellales</taxon>
        <taxon>Kickxellaceae</taxon>
        <taxon>Spiromyces</taxon>
    </lineage>
</organism>
<accession>A0ACC1HRT6</accession>
<evidence type="ECO:0000313" key="1">
    <source>
        <dbReference type="EMBL" id="KAJ1677828.1"/>
    </source>
</evidence>
<keyword evidence="2" id="KW-1185">Reference proteome</keyword>
<proteinExistence type="predicted"/>
<evidence type="ECO:0000313" key="2">
    <source>
        <dbReference type="Proteomes" id="UP001145114"/>
    </source>
</evidence>
<gene>
    <name evidence="1" type="ORF">EV182_005350</name>
</gene>